<dbReference type="InterPro" id="IPR001001">
    <property type="entry name" value="DNA_polIII_beta"/>
</dbReference>
<evidence type="ECO:0000256" key="4">
    <source>
        <dbReference type="ARBA" id="ARBA00022679"/>
    </source>
</evidence>
<dbReference type="Gene3D" id="3.10.150.10">
    <property type="entry name" value="DNA Polymerase III, subunit A, domain 2"/>
    <property type="match status" value="1"/>
</dbReference>
<dbReference type="Pfam" id="PF02768">
    <property type="entry name" value="DNA_pol3_beta_3"/>
    <property type="match status" value="1"/>
</dbReference>
<evidence type="ECO:0000256" key="6">
    <source>
        <dbReference type="ARBA" id="ARBA00022705"/>
    </source>
</evidence>
<evidence type="ECO:0000256" key="5">
    <source>
        <dbReference type="ARBA" id="ARBA00022695"/>
    </source>
</evidence>
<dbReference type="GO" id="GO:0005737">
    <property type="term" value="C:cytoplasm"/>
    <property type="evidence" value="ECO:0007669"/>
    <property type="project" value="UniProtKB-SubCell"/>
</dbReference>
<dbReference type="Proteomes" id="UP000287394">
    <property type="component" value="Chromosome"/>
</dbReference>
<keyword evidence="4" id="KW-0808">Transferase</keyword>
<dbReference type="GO" id="GO:0008408">
    <property type="term" value="F:3'-5' exonuclease activity"/>
    <property type="evidence" value="ECO:0007669"/>
    <property type="project" value="InterPro"/>
</dbReference>
<dbReference type="AlphaFoldDB" id="A0A402CWN4"/>
<evidence type="ECO:0000256" key="1">
    <source>
        <dbReference type="ARBA" id="ARBA00004496"/>
    </source>
</evidence>
<evidence type="ECO:0000256" key="7">
    <source>
        <dbReference type="ARBA" id="ARBA00022932"/>
    </source>
</evidence>
<dbReference type="PANTHER" id="PTHR30478:SF0">
    <property type="entry name" value="BETA SLIDING CLAMP"/>
    <property type="match status" value="1"/>
</dbReference>
<keyword evidence="3" id="KW-0963">Cytoplasm</keyword>
<dbReference type="KEGG" id="ccot:CCAX7_62720"/>
<evidence type="ECO:0000313" key="10">
    <source>
        <dbReference type="Proteomes" id="UP000287394"/>
    </source>
</evidence>
<dbReference type="GO" id="GO:0003677">
    <property type="term" value="F:DNA binding"/>
    <property type="evidence" value="ECO:0007669"/>
    <property type="project" value="UniProtKB-KW"/>
</dbReference>
<dbReference type="InterPro" id="IPR046938">
    <property type="entry name" value="DNA_clamp_sf"/>
</dbReference>
<dbReference type="GO" id="GO:0006271">
    <property type="term" value="P:DNA strand elongation involved in DNA replication"/>
    <property type="evidence" value="ECO:0007669"/>
    <property type="project" value="TreeGrafter"/>
</dbReference>
<evidence type="ECO:0000313" key="9">
    <source>
        <dbReference type="EMBL" id="BDI34221.1"/>
    </source>
</evidence>
<dbReference type="PANTHER" id="PTHR30478">
    <property type="entry name" value="DNA POLYMERASE III SUBUNIT BETA"/>
    <property type="match status" value="1"/>
</dbReference>
<gene>
    <name evidence="9" type="ORF">CCAX7_62720</name>
</gene>
<comment type="subcellular location">
    <subcellularLocation>
        <location evidence="1">Cytoplasm</location>
    </subcellularLocation>
</comment>
<organism evidence="9 10">
    <name type="scientific">Capsulimonas corticalis</name>
    <dbReference type="NCBI Taxonomy" id="2219043"/>
    <lineage>
        <taxon>Bacteria</taxon>
        <taxon>Bacillati</taxon>
        <taxon>Armatimonadota</taxon>
        <taxon>Armatimonadia</taxon>
        <taxon>Capsulimonadales</taxon>
        <taxon>Capsulimonadaceae</taxon>
        <taxon>Capsulimonas</taxon>
    </lineage>
</organism>
<keyword evidence="6" id="KW-0235">DNA replication</keyword>
<dbReference type="CDD" id="cd00140">
    <property type="entry name" value="beta_clamp"/>
    <property type="match status" value="1"/>
</dbReference>
<evidence type="ECO:0000256" key="2">
    <source>
        <dbReference type="ARBA" id="ARBA00010752"/>
    </source>
</evidence>
<dbReference type="RefSeq" id="WP_119321761.1">
    <property type="nucleotide sequence ID" value="NZ_AP025739.1"/>
</dbReference>
<dbReference type="GO" id="GO:0009360">
    <property type="term" value="C:DNA polymerase III complex"/>
    <property type="evidence" value="ECO:0007669"/>
    <property type="project" value="InterPro"/>
</dbReference>
<keyword evidence="5" id="KW-0548">Nucleotidyltransferase</keyword>
<proteinExistence type="inferred from homology"/>
<dbReference type="EMBL" id="AP025739">
    <property type="protein sequence ID" value="BDI34221.1"/>
    <property type="molecule type" value="Genomic_DNA"/>
</dbReference>
<dbReference type="InterPro" id="IPR022635">
    <property type="entry name" value="DNA_polIII_beta_C"/>
</dbReference>
<name>A0A402CWN4_9BACT</name>
<protein>
    <submittedName>
        <fullName evidence="9">Uncharacterized protein</fullName>
    </submittedName>
</protein>
<accession>A0A402CWN4</accession>
<keyword evidence="10" id="KW-1185">Reference proteome</keyword>
<sequence length="101" mass="11123">MDSDIVEYSSIVLRTTEDGDRLTITAESGNIGNAYEEVDMAREGEDGPVEIAFNAKYLSDVLNVLDTEGLNIELTEPLRPGVIRPTEDADYLCVLMPMQVV</sequence>
<keyword evidence="8" id="KW-0238">DNA-binding</keyword>
<comment type="similarity">
    <text evidence="2">Belongs to the beta sliding clamp family.</text>
</comment>
<reference evidence="9 10" key="1">
    <citation type="journal article" date="2019" name="Int. J. Syst. Evol. Microbiol.">
        <title>Capsulimonas corticalis gen. nov., sp. nov., an aerobic capsulated bacterium, of a novel bacterial order, Capsulimonadales ord. nov., of the class Armatimonadia of the phylum Armatimonadetes.</title>
        <authorList>
            <person name="Li J."/>
            <person name="Kudo C."/>
            <person name="Tonouchi A."/>
        </authorList>
    </citation>
    <scope>NUCLEOTIDE SEQUENCE [LARGE SCALE GENOMIC DNA]</scope>
    <source>
        <strain evidence="9 10">AX-7</strain>
    </source>
</reference>
<evidence type="ECO:0000256" key="8">
    <source>
        <dbReference type="ARBA" id="ARBA00023125"/>
    </source>
</evidence>
<evidence type="ECO:0000256" key="3">
    <source>
        <dbReference type="ARBA" id="ARBA00022490"/>
    </source>
</evidence>
<dbReference type="OrthoDB" id="8421503at2"/>
<dbReference type="GO" id="GO:0003887">
    <property type="term" value="F:DNA-directed DNA polymerase activity"/>
    <property type="evidence" value="ECO:0007669"/>
    <property type="project" value="UniProtKB-KW"/>
</dbReference>
<dbReference type="SUPFAM" id="SSF55979">
    <property type="entry name" value="DNA clamp"/>
    <property type="match status" value="1"/>
</dbReference>
<keyword evidence="7" id="KW-0239">DNA-directed DNA polymerase</keyword>